<dbReference type="EMBL" id="BFAG01000004">
    <property type="protein sequence ID" value="GBF05297.1"/>
    <property type="molecule type" value="Genomic_DNA"/>
</dbReference>
<keyword evidence="2" id="KW-0472">Membrane</keyword>
<organism evidence="3 4">
    <name type="scientific">Deinococcus aerius</name>
    <dbReference type="NCBI Taxonomy" id="200253"/>
    <lineage>
        <taxon>Bacteria</taxon>
        <taxon>Thermotogati</taxon>
        <taxon>Deinococcota</taxon>
        <taxon>Deinococci</taxon>
        <taxon>Deinococcales</taxon>
        <taxon>Deinococcaceae</taxon>
        <taxon>Deinococcus</taxon>
    </lineage>
</organism>
<evidence type="ECO:0000256" key="1">
    <source>
        <dbReference type="SAM" id="MobiDB-lite"/>
    </source>
</evidence>
<keyword evidence="2" id="KW-0812">Transmembrane</keyword>
<evidence type="ECO:0000313" key="4">
    <source>
        <dbReference type="Proteomes" id="UP000236569"/>
    </source>
</evidence>
<feature type="transmembrane region" description="Helical" evidence="2">
    <location>
        <begin position="109"/>
        <end position="129"/>
    </location>
</feature>
<dbReference type="OrthoDB" id="74055at2"/>
<dbReference type="Proteomes" id="UP000236569">
    <property type="component" value="Unassembled WGS sequence"/>
</dbReference>
<dbReference type="AlphaFoldDB" id="A0A2I9DS89"/>
<comment type="caution">
    <text evidence="3">The sequence shown here is derived from an EMBL/GenBank/DDBJ whole genome shotgun (WGS) entry which is preliminary data.</text>
</comment>
<evidence type="ECO:0000256" key="2">
    <source>
        <dbReference type="SAM" id="Phobius"/>
    </source>
</evidence>
<sequence>MKAEEWQKGMENEAASVEDEGWAAETRRSAWLVGARPLTHDFLLTAGASVLVNTYVLTMMVVIARAAFYMDQNPVGLWFAHHGWTFDLSLLGVLTLLGVFLGRLNVKPSVVAAVFLLQPLWLWLLAAAVRVEGVWNGPGASASAPFTTDFVRYELNWGSLMMAGGYAGTVLLAMWVRRRAAVKRRRTA</sequence>
<proteinExistence type="predicted"/>
<keyword evidence="2" id="KW-1133">Transmembrane helix</keyword>
<feature type="region of interest" description="Disordered" evidence="1">
    <location>
        <begin position="1"/>
        <end position="21"/>
    </location>
</feature>
<name>A0A2I9DS89_9DEIO</name>
<feature type="compositionally biased region" description="Basic and acidic residues" evidence="1">
    <location>
        <begin position="1"/>
        <end position="11"/>
    </location>
</feature>
<keyword evidence="4" id="KW-1185">Reference proteome</keyword>
<feature type="transmembrane region" description="Helical" evidence="2">
    <location>
        <begin position="84"/>
        <end position="102"/>
    </location>
</feature>
<evidence type="ECO:0000313" key="3">
    <source>
        <dbReference type="EMBL" id="GBF05297.1"/>
    </source>
</evidence>
<dbReference type="RefSeq" id="WP_133161979.1">
    <property type="nucleotide sequence ID" value="NZ_BFAG01000004.1"/>
</dbReference>
<gene>
    <name evidence="3" type="ORF">DAERI_040057</name>
</gene>
<feature type="transmembrane region" description="Helical" evidence="2">
    <location>
        <begin position="42"/>
        <end position="64"/>
    </location>
</feature>
<feature type="transmembrane region" description="Helical" evidence="2">
    <location>
        <begin position="155"/>
        <end position="176"/>
    </location>
</feature>
<protein>
    <submittedName>
        <fullName evidence="3">Uncharacterized protein</fullName>
    </submittedName>
</protein>
<accession>A0A2I9DS89</accession>
<reference evidence="4" key="1">
    <citation type="submission" date="2018-01" db="EMBL/GenBank/DDBJ databases">
        <title>Draft Genome Sequence of the Radioresistant Bacterium Deinococcus aerius TR0125, Isolated from the Higher Atmosphere above Japan.</title>
        <authorList>
            <person name="Satoh K."/>
            <person name="Arai H."/>
            <person name="Sanzen T."/>
            <person name="Kawaguchi Y."/>
            <person name="Hayashi H."/>
            <person name="Yokobori S."/>
            <person name="Yamagishi A."/>
            <person name="Oono Y."/>
            <person name="Narumi I."/>
        </authorList>
    </citation>
    <scope>NUCLEOTIDE SEQUENCE [LARGE SCALE GENOMIC DNA]</scope>
    <source>
        <strain evidence="4">TR0125</strain>
    </source>
</reference>